<accession>A0A1M5GNB1</accession>
<dbReference type="SUPFAM" id="SSF160574">
    <property type="entry name" value="BT0923-like"/>
    <property type="match status" value="1"/>
</dbReference>
<dbReference type="EMBL" id="FQUC01000014">
    <property type="protein sequence ID" value="SHG05224.1"/>
    <property type="molecule type" value="Genomic_DNA"/>
</dbReference>
<dbReference type="AlphaFoldDB" id="A0A1M5GNB1"/>
<feature type="domain" description="Putative beta-lactamase-inhibitor-like PepSY-like" evidence="1">
    <location>
        <begin position="59"/>
        <end position="146"/>
    </location>
</feature>
<gene>
    <name evidence="2" type="ORF">SAMN05444362_11473</name>
</gene>
<dbReference type="STRING" id="1346286.SAMN05444362_11473"/>
<sequence length="150" mass="17300">MKKLLFTLSIITLAFTYTSCSDDDDDKKISYESLPAESRLFIETHFPGVTVRLVEEDNDSYDVYLSNGYEVDFDKQGVWKNVDGNHQQLPASILALSPLDIVSEYVQTTYPSQYIVEIDKDNQKNGYEVTLNNNLELIFEWNGTFRTIDY</sequence>
<dbReference type="Gene3D" id="3.40.1420.30">
    <property type="match status" value="1"/>
</dbReference>
<dbReference type="Pfam" id="PF11396">
    <property type="entry name" value="PepSY_like"/>
    <property type="match status" value="1"/>
</dbReference>
<evidence type="ECO:0000259" key="1">
    <source>
        <dbReference type="Pfam" id="PF11396"/>
    </source>
</evidence>
<evidence type="ECO:0000313" key="3">
    <source>
        <dbReference type="Proteomes" id="UP000184480"/>
    </source>
</evidence>
<evidence type="ECO:0000313" key="2">
    <source>
        <dbReference type="EMBL" id="SHG05224.1"/>
    </source>
</evidence>
<organism evidence="2 3">
    <name type="scientific">Dysgonomonas macrotermitis</name>
    <dbReference type="NCBI Taxonomy" id="1346286"/>
    <lineage>
        <taxon>Bacteria</taxon>
        <taxon>Pseudomonadati</taxon>
        <taxon>Bacteroidota</taxon>
        <taxon>Bacteroidia</taxon>
        <taxon>Bacteroidales</taxon>
        <taxon>Dysgonomonadaceae</taxon>
        <taxon>Dysgonomonas</taxon>
    </lineage>
</organism>
<reference evidence="3" key="1">
    <citation type="submission" date="2016-11" db="EMBL/GenBank/DDBJ databases">
        <authorList>
            <person name="Varghese N."/>
            <person name="Submissions S."/>
        </authorList>
    </citation>
    <scope>NUCLEOTIDE SEQUENCE [LARGE SCALE GENOMIC DNA]</scope>
    <source>
        <strain evidence="3">DSM 27370</strain>
    </source>
</reference>
<dbReference type="OrthoDB" id="997012at2"/>
<keyword evidence="3" id="KW-1185">Reference proteome</keyword>
<dbReference type="InterPro" id="IPR021533">
    <property type="entry name" value="PepSY-like"/>
</dbReference>
<protein>
    <submittedName>
        <fullName evidence="2">Putative beta-lactamase-inhibitor-like, PepSY-like</fullName>
    </submittedName>
</protein>
<dbReference type="RefSeq" id="WP_062181809.1">
    <property type="nucleotide sequence ID" value="NZ_BBXL01000014.1"/>
</dbReference>
<proteinExistence type="predicted"/>
<dbReference type="Proteomes" id="UP000184480">
    <property type="component" value="Unassembled WGS sequence"/>
</dbReference>
<name>A0A1M5GNB1_9BACT</name>